<comment type="caution">
    <text evidence="1">The sequence shown here is derived from an EMBL/GenBank/DDBJ whole genome shotgun (WGS) entry which is preliminary data.</text>
</comment>
<sequence length="72" mass="8012">MAQNATQKGEKQDKFLTLRDLASFTDEVLLPGVERIVKDIVTDVVTDVVTEKVGNVESRVGKLETRVDSLEH</sequence>
<protein>
    <submittedName>
        <fullName evidence="1">Uncharacterized protein</fullName>
    </submittedName>
</protein>
<accession>A0A1F5WH33</accession>
<dbReference type="AlphaFoldDB" id="A0A1F5WH33"/>
<evidence type="ECO:0000313" key="2">
    <source>
        <dbReference type="Proteomes" id="UP000178406"/>
    </source>
</evidence>
<gene>
    <name evidence="1" type="ORF">A3J56_03395</name>
</gene>
<proteinExistence type="predicted"/>
<evidence type="ECO:0000313" key="1">
    <source>
        <dbReference type="EMBL" id="OGF74581.1"/>
    </source>
</evidence>
<name>A0A1F5WH33_9BACT</name>
<organism evidence="1 2">
    <name type="scientific">Candidatus Giovannonibacteria bacterium RIFCSPHIGHO2_02_FULL_46_20</name>
    <dbReference type="NCBI Taxonomy" id="1798338"/>
    <lineage>
        <taxon>Bacteria</taxon>
        <taxon>Candidatus Giovannoniibacteriota</taxon>
    </lineage>
</organism>
<dbReference type="STRING" id="1798338.A3J56_03395"/>
<dbReference type="EMBL" id="MFHQ01000013">
    <property type="protein sequence ID" value="OGF74581.1"/>
    <property type="molecule type" value="Genomic_DNA"/>
</dbReference>
<reference evidence="1 2" key="1">
    <citation type="journal article" date="2016" name="Nat. Commun.">
        <title>Thousands of microbial genomes shed light on interconnected biogeochemical processes in an aquifer system.</title>
        <authorList>
            <person name="Anantharaman K."/>
            <person name="Brown C.T."/>
            <person name="Hug L.A."/>
            <person name="Sharon I."/>
            <person name="Castelle C.J."/>
            <person name="Probst A.J."/>
            <person name="Thomas B.C."/>
            <person name="Singh A."/>
            <person name="Wilkins M.J."/>
            <person name="Karaoz U."/>
            <person name="Brodie E.L."/>
            <person name="Williams K.H."/>
            <person name="Hubbard S.S."/>
            <person name="Banfield J.F."/>
        </authorList>
    </citation>
    <scope>NUCLEOTIDE SEQUENCE [LARGE SCALE GENOMIC DNA]</scope>
</reference>
<dbReference type="Proteomes" id="UP000178406">
    <property type="component" value="Unassembled WGS sequence"/>
</dbReference>